<organism evidence="2 3">
    <name type="scientific">Funiculus sociatus GB2-A5</name>
    <dbReference type="NCBI Taxonomy" id="2933946"/>
    <lineage>
        <taxon>Bacteria</taxon>
        <taxon>Bacillati</taxon>
        <taxon>Cyanobacteriota</taxon>
        <taxon>Cyanophyceae</taxon>
        <taxon>Coleofasciculales</taxon>
        <taxon>Coleofasciculaceae</taxon>
        <taxon>Funiculus</taxon>
    </lineage>
</organism>
<dbReference type="InterPro" id="IPR013424">
    <property type="entry name" value="Ice-binding_C"/>
</dbReference>
<dbReference type="Proteomes" id="UP001442494">
    <property type="component" value="Unassembled WGS sequence"/>
</dbReference>
<protein>
    <submittedName>
        <fullName evidence="2">NF038130 family PEP-CTERM protein</fullName>
    </submittedName>
</protein>
<sequence length="353" mass="38330">MLKAIEKLLISASVVGVSAIASNPAFATTLKPSNIQFSTYQDKPQLQTYLFGDTQYKTVNGIERQLLNDITRDDINKATQALTDDSAATNVEFWYGSENPQRVGFTANLGKNTVKVETVVQEDWQDEKLAKGWLDGFLGAYASLLPASPTADQYNLMLDTLKTKGLYSAGDPNVGAVALDDQTGKLQIDLVGHLDRAGLYIDTRQTIPNPVKTIRQNGKIVPNPTFGQPIPNPNYLKPKNDARYATGNIFLDQAIVALATKSVQQGKFFQMSEIAKVTFNGVVDYAFGFSAIDSGAFAADASVSDTTSHTAIYSWNRTYQLPPSESVPEPSAMLGLISVGGFLVGKRKMLKKA</sequence>
<gene>
    <name evidence="2" type="ORF">NDI37_16675</name>
</gene>
<evidence type="ECO:0000313" key="2">
    <source>
        <dbReference type="EMBL" id="MEP0866101.1"/>
    </source>
</evidence>
<dbReference type="RefSeq" id="WP_190423721.1">
    <property type="nucleotide sequence ID" value="NZ_JAMPKK010000037.1"/>
</dbReference>
<keyword evidence="3" id="KW-1185">Reference proteome</keyword>
<evidence type="ECO:0000256" key="1">
    <source>
        <dbReference type="SAM" id="SignalP"/>
    </source>
</evidence>
<evidence type="ECO:0000313" key="3">
    <source>
        <dbReference type="Proteomes" id="UP001442494"/>
    </source>
</evidence>
<comment type="caution">
    <text evidence="2">The sequence shown here is derived from an EMBL/GenBank/DDBJ whole genome shotgun (WGS) entry which is preliminary data.</text>
</comment>
<dbReference type="NCBIfam" id="TIGR02595">
    <property type="entry name" value="PEP_CTERM"/>
    <property type="match status" value="1"/>
</dbReference>
<feature type="chain" id="PRO_5045806729" evidence="1">
    <location>
        <begin position="28"/>
        <end position="353"/>
    </location>
</feature>
<keyword evidence="1" id="KW-0732">Signal</keyword>
<dbReference type="EMBL" id="JAMPKK010000037">
    <property type="protein sequence ID" value="MEP0866101.1"/>
    <property type="molecule type" value="Genomic_DNA"/>
</dbReference>
<reference evidence="2 3" key="1">
    <citation type="submission" date="2022-04" db="EMBL/GenBank/DDBJ databases">
        <title>Positive selection, recombination, and allopatry shape intraspecific diversity of widespread and dominant cyanobacteria.</title>
        <authorList>
            <person name="Wei J."/>
            <person name="Shu W."/>
            <person name="Hu C."/>
        </authorList>
    </citation>
    <scope>NUCLEOTIDE SEQUENCE [LARGE SCALE GENOMIC DNA]</scope>
    <source>
        <strain evidence="2 3">GB2-A5</strain>
    </source>
</reference>
<dbReference type="NCBIfam" id="NF038130">
    <property type="entry name" value="PEP_NF038130"/>
    <property type="match status" value="1"/>
</dbReference>
<feature type="signal peptide" evidence="1">
    <location>
        <begin position="1"/>
        <end position="27"/>
    </location>
</feature>
<accession>A0ABV0JRT4</accession>
<proteinExistence type="predicted"/>
<name>A0ABV0JRT4_9CYAN</name>